<dbReference type="RefSeq" id="WP_147867710.1">
    <property type="nucleotide sequence ID" value="NZ_CP036264.1"/>
</dbReference>
<proteinExistence type="predicted"/>
<sequence length="105" mass="11408">MAKKQEEKKPKVKRDLPFVIRAMTGCSVPTSQHQASKIPKEDASKIMEAYEKKSGRQVLLDVLQKIDKSSSSNGQAVQHPAANTNADNKGDGKSDNTPADNKTVS</sequence>
<accession>A0A5B9MCB4</accession>
<organism evidence="2 3">
    <name type="scientific">Stieleria maiorica</name>
    <dbReference type="NCBI Taxonomy" id="2795974"/>
    <lineage>
        <taxon>Bacteria</taxon>
        <taxon>Pseudomonadati</taxon>
        <taxon>Planctomycetota</taxon>
        <taxon>Planctomycetia</taxon>
        <taxon>Pirellulales</taxon>
        <taxon>Pirellulaceae</taxon>
        <taxon>Stieleria</taxon>
    </lineage>
</organism>
<evidence type="ECO:0000313" key="2">
    <source>
        <dbReference type="EMBL" id="QEF98149.1"/>
    </source>
</evidence>
<feature type="region of interest" description="Disordered" evidence="1">
    <location>
        <begin position="68"/>
        <end position="105"/>
    </location>
</feature>
<gene>
    <name evidence="2" type="ORF">Mal15_21970</name>
</gene>
<evidence type="ECO:0000313" key="3">
    <source>
        <dbReference type="Proteomes" id="UP000321353"/>
    </source>
</evidence>
<feature type="compositionally biased region" description="Polar residues" evidence="1">
    <location>
        <begin position="95"/>
        <end position="105"/>
    </location>
</feature>
<keyword evidence="3" id="KW-1185">Reference proteome</keyword>
<evidence type="ECO:0000256" key="1">
    <source>
        <dbReference type="SAM" id="MobiDB-lite"/>
    </source>
</evidence>
<name>A0A5B9MCB4_9BACT</name>
<protein>
    <submittedName>
        <fullName evidence="2">Uncharacterized protein</fullName>
    </submittedName>
</protein>
<dbReference type="Proteomes" id="UP000321353">
    <property type="component" value="Chromosome"/>
</dbReference>
<dbReference type="AlphaFoldDB" id="A0A5B9MCB4"/>
<reference evidence="2 3" key="1">
    <citation type="submission" date="2019-02" db="EMBL/GenBank/DDBJ databases">
        <title>Planctomycetal bacteria perform biofilm scaping via a novel small molecule.</title>
        <authorList>
            <person name="Jeske O."/>
            <person name="Boedeker C."/>
            <person name="Wiegand S."/>
            <person name="Breitling P."/>
            <person name="Kallscheuer N."/>
            <person name="Jogler M."/>
            <person name="Rohde M."/>
            <person name="Petersen J."/>
            <person name="Medema M.H."/>
            <person name="Surup F."/>
            <person name="Jogler C."/>
        </authorList>
    </citation>
    <scope>NUCLEOTIDE SEQUENCE [LARGE SCALE GENOMIC DNA]</scope>
    <source>
        <strain evidence="2 3">Mal15</strain>
    </source>
</reference>
<dbReference type="KEGG" id="smam:Mal15_21970"/>
<dbReference type="EMBL" id="CP036264">
    <property type="protein sequence ID" value="QEF98149.1"/>
    <property type="molecule type" value="Genomic_DNA"/>
</dbReference>
<feature type="compositionally biased region" description="Polar residues" evidence="1">
    <location>
        <begin position="69"/>
        <end position="87"/>
    </location>
</feature>